<feature type="compositionally biased region" description="Low complexity" evidence="1">
    <location>
        <begin position="44"/>
        <end position="60"/>
    </location>
</feature>
<accession>A0A9X3XH87</accession>
<gene>
    <name evidence="3" type="ORF">KEG57_53145</name>
</gene>
<dbReference type="AlphaFoldDB" id="A0A9X3XH87"/>
<reference evidence="3 4" key="1">
    <citation type="submission" date="2021-04" db="EMBL/GenBank/DDBJ databases">
        <title>Genome analysis of Polyangium sp.</title>
        <authorList>
            <person name="Li Y."/>
            <person name="Wang J."/>
        </authorList>
    </citation>
    <scope>NUCLEOTIDE SEQUENCE [LARGE SCALE GENOMIC DNA]</scope>
    <source>
        <strain evidence="3 4">SDU14</strain>
    </source>
</reference>
<dbReference type="Proteomes" id="UP001151081">
    <property type="component" value="Unassembled WGS sequence"/>
</dbReference>
<feature type="region of interest" description="Disordered" evidence="1">
    <location>
        <begin position="39"/>
        <end position="61"/>
    </location>
</feature>
<sequence length="271" mass="29172">MTNSLFYGFFHRFCRRTLGRFLSCVLVLPAAFGACGGAAPPPSADATDATGGPTAETPGPQKVCEHLHSVISQELSTAGRGGHEGKEQEFIRECLEEESAGRADGEKRWAGRAACFLAAKTGDDVLACEESHPFPSVPLDCDRLLTPEDIQADLGISMRPSVDDEEPPSTENNCSRDFHAEDGRFVMVYLRSHRTATEATAMVRRPHEQATQVKLLSGLGDAAQRLVTDSLCNVAVAKGRVTMVVTLNARQQACAFDALERLAAKATARLP</sequence>
<protein>
    <submittedName>
        <fullName evidence="3">Uncharacterized protein</fullName>
    </submittedName>
</protein>
<evidence type="ECO:0000313" key="3">
    <source>
        <dbReference type="EMBL" id="MDC3989320.1"/>
    </source>
</evidence>
<feature type="chain" id="PRO_5040835261" evidence="2">
    <location>
        <begin position="34"/>
        <end position="271"/>
    </location>
</feature>
<feature type="signal peptide" evidence="2">
    <location>
        <begin position="1"/>
        <end position="33"/>
    </location>
</feature>
<evidence type="ECO:0000256" key="1">
    <source>
        <dbReference type="SAM" id="MobiDB-lite"/>
    </source>
</evidence>
<name>A0A9X3XH87_9BACT</name>
<organism evidence="3 4">
    <name type="scientific">Polyangium jinanense</name>
    <dbReference type="NCBI Taxonomy" id="2829994"/>
    <lineage>
        <taxon>Bacteria</taxon>
        <taxon>Pseudomonadati</taxon>
        <taxon>Myxococcota</taxon>
        <taxon>Polyangia</taxon>
        <taxon>Polyangiales</taxon>
        <taxon>Polyangiaceae</taxon>
        <taxon>Polyangium</taxon>
    </lineage>
</organism>
<evidence type="ECO:0000256" key="2">
    <source>
        <dbReference type="SAM" id="SignalP"/>
    </source>
</evidence>
<keyword evidence="4" id="KW-1185">Reference proteome</keyword>
<comment type="caution">
    <text evidence="3">The sequence shown here is derived from an EMBL/GenBank/DDBJ whole genome shotgun (WGS) entry which is preliminary data.</text>
</comment>
<dbReference type="RefSeq" id="WP_272423268.1">
    <property type="nucleotide sequence ID" value="NZ_JAGTJJ010000105.1"/>
</dbReference>
<proteinExistence type="predicted"/>
<evidence type="ECO:0000313" key="4">
    <source>
        <dbReference type="Proteomes" id="UP001151081"/>
    </source>
</evidence>
<dbReference type="EMBL" id="JAGTJJ010000105">
    <property type="protein sequence ID" value="MDC3989320.1"/>
    <property type="molecule type" value="Genomic_DNA"/>
</dbReference>
<keyword evidence="2" id="KW-0732">Signal</keyword>